<gene>
    <name evidence="2" type="ORF">SAMN04489764_2914</name>
</gene>
<dbReference type="InterPro" id="IPR041657">
    <property type="entry name" value="HTH_17"/>
</dbReference>
<name>A0A1H1FCD7_9ACTN</name>
<reference evidence="2 3" key="1">
    <citation type="submission" date="2016-10" db="EMBL/GenBank/DDBJ databases">
        <authorList>
            <person name="de Groot N.N."/>
        </authorList>
    </citation>
    <scope>NUCLEOTIDE SEQUENCE [LARGE SCALE GENOMIC DNA]</scope>
    <source>
        <strain evidence="2 3">DSM 43794</strain>
    </source>
</reference>
<evidence type="ECO:0000313" key="2">
    <source>
        <dbReference type="EMBL" id="SDQ98642.1"/>
    </source>
</evidence>
<keyword evidence="3" id="KW-1185">Reference proteome</keyword>
<evidence type="ECO:0000313" key="3">
    <source>
        <dbReference type="Proteomes" id="UP000217103"/>
    </source>
</evidence>
<dbReference type="AlphaFoldDB" id="A0A1H1FCD7"/>
<dbReference type="Proteomes" id="UP000217103">
    <property type="component" value="Unassembled WGS sequence"/>
</dbReference>
<protein>
    <submittedName>
        <fullName evidence="2">DNA binding domain-containing protein, excisionase family</fullName>
    </submittedName>
</protein>
<dbReference type="Pfam" id="PF12728">
    <property type="entry name" value="HTH_17"/>
    <property type="match status" value="1"/>
</dbReference>
<dbReference type="STRING" id="35622.SAMN04489764_2914"/>
<dbReference type="RefSeq" id="WP_093259529.1">
    <property type="nucleotide sequence ID" value="NZ_FNKK01000002.1"/>
</dbReference>
<feature type="domain" description="Helix-turn-helix" evidence="1">
    <location>
        <begin position="61"/>
        <end position="96"/>
    </location>
</feature>
<accession>A0A1H1FCD7</accession>
<dbReference type="OrthoDB" id="4376307at2"/>
<sequence>MRARRENRDEVARWILGQIKEAYDRGRPVPPAVLDHVRDLLNPPSFEPETNFESSDTLEINTAEMAARMGCTPQYVRRLCREGRLPARRHGWTWLITIRGSDGEEEGGRDPIPFCG</sequence>
<proteinExistence type="predicted"/>
<evidence type="ECO:0000259" key="1">
    <source>
        <dbReference type="Pfam" id="PF12728"/>
    </source>
</evidence>
<dbReference type="EMBL" id="FNKK01000002">
    <property type="protein sequence ID" value="SDQ98642.1"/>
    <property type="molecule type" value="Genomic_DNA"/>
</dbReference>
<organism evidence="2 3">
    <name type="scientific">Thermostaphylospora chromogena</name>
    <dbReference type="NCBI Taxonomy" id="35622"/>
    <lineage>
        <taxon>Bacteria</taxon>
        <taxon>Bacillati</taxon>
        <taxon>Actinomycetota</taxon>
        <taxon>Actinomycetes</taxon>
        <taxon>Streptosporangiales</taxon>
        <taxon>Thermomonosporaceae</taxon>
        <taxon>Thermostaphylospora</taxon>
    </lineage>
</organism>